<organism evidence="1 2">
    <name type="scientific">Hyalomma asiaticum</name>
    <name type="common">Tick</name>
    <dbReference type="NCBI Taxonomy" id="266040"/>
    <lineage>
        <taxon>Eukaryota</taxon>
        <taxon>Metazoa</taxon>
        <taxon>Ecdysozoa</taxon>
        <taxon>Arthropoda</taxon>
        <taxon>Chelicerata</taxon>
        <taxon>Arachnida</taxon>
        <taxon>Acari</taxon>
        <taxon>Parasitiformes</taxon>
        <taxon>Ixodida</taxon>
        <taxon>Ixodoidea</taxon>
        <taxon>Ixodidae</taxon>
        <taxon>Hyalomminae</taxon>
        <taxon>Hyalomma</taxon>
    </lineage>
</organism>
<evidence type="ECO:0000313" key="2">
    <source>
        <dbReference type="Proteomes" id="UP000821845"/>
    </source>
</evidence>
<accession>A0ACB7SAB3</accession>
<gene>
    <name evidence="1" type="ORF">HPB50_009434</name>
</gene>
<protein>
    <submittedName>
        <fullName evidence="1">Uncharacterized protein</fullName>
    </submittedName>
</protein>
<reference evidence="1" key="1">
    <citation type="submission" date="2020-05" db="EMBL/GenBank/DDBJ databases">
        <title>Large-scale comparative analyses of tick genomes elucidate their genetic diversity and vector capacities.</title>
        <authorList>
            <person name="Jia N."/>
            <person name="Wang J."/>
            <person name="Shi W."/>
            <person name="Du L."/>
            <person name="Sun Y."/>
            <person name="Zhan W."/>
            <person name="Jiang J."/>
            <person name="Wang Q."/>
            <person name="Zhang B."/>
            <person name="Ji P."/>
            <person name="Sakyi L.B."/>
            <person name="Cui X."/>
            <person name="Yuan T."/>
            <person name="Jiang B."/>
            <person name="Yang W."/>
            <person name="Lam T.T.-Y."/>
            <person name="Chang Q."/>
            <person name="Ding S."/>
            <person name="Wang X."/>
            <person name="Zhu J."/>
            <person name="Ruan X."/>
            <person name="Zhao L."/>
            <person name="Wei J."/>
            <person name="Que T."/>
            <person name="Du C."/>
            <person name="Cheng J."/>
            <person name="Dai P."/>
            <person name="Han X."/>
            <person name="Huang E."/>
            <person name="Gao Y."/>
            <person name="Liu J."/>
            <person name="Shao H."/>
            <person name="Ye R."/>
            <person name="Li L."/>
            <person name="Wei W."/>
            <person name="Wang X."/>
            <person name="Wang C."/>
            <person name="Yang T."/>
            <person name="Huo Q."/>
            <person name="Li W."/>
            <person name="Guo W."/>
            <person name="Chen H."/>
            <person name="Zhou L."/>
            <person name="Ni X."/>
            <person name="Tian J."/>
            <person name="Zhou Y."/>
            <person name="Sheng Y."/>
            <person name="Liu T."/>
            <person name="Pan Y."/>
            <person name="Xia L."/>
            <person name="Li J."/>
            <person name="Zhao F."/>
            <person name="Cao W."/>
        </authorList>
    </citation>
    <scope>NUCLEOTIDE SEQUENCE</scope>
    <source>
        <strain evidence="1">Hyas-2018</strain>
    </source>
</reference>
<sequence>MPLWSAVSDEQSASKERSQPVLSFRCNAVLSIVQVTVQTALERPGVVCLTRANTNQGDAFRQRSSRAVCWCGSEKSTTLQRPVKYSMCDISARMHCLAERRSKIGQTVTGKYADAMRVSDSIAAATARPTFFRFVSFETRAPNLRQTVPKSDAASVRVVRSTPGNQRINARVAVASVSTVRDSAVRRELRSALCIGSRVAAEPPRESTEWDPFWRIKKGDTSEYGSLEDLMGGTSDNQRSQECHECPRCAHSYSSARALRNHSRRYQLDDARAGRRTAEPEAGPSNKVRRTTSPGDGTSSGVNDIDASPPSSSELVPPQSPSLASPSPADSDGSPSGGRSGDDDNDDVTGLLEAQAGALRFLLREPPSQESWDHCEALWVEALALTIAAAWLLQLSGDCDGTSRHVDDCRGVDTLDSTNALSTKKNQGTRQLV</sequence>
<proteinExistence type="predicted"/>
<dbReference type="Proteomes" id="UP000821845">
    <property type="component" value="Chromosome 5"/>
</dbReference>
<name>A0ACB7SAB3_HYAAI</name>
<evidence type="ECO:0000313" key="1">
    <source>
        <dbReference type="EMBL" id="KAH6930097.1"/>
    </source>
</evidence>
<keyword evidence="2" id="KW-1185">Reference proteome</keyword>
<comment type="caution">
    <text evidence="1">The sequence shown here is derived from an EMBL/GenBank/DDBJ whole genome shotgun (WGS) entry which is preliminary data.</text>
</comment>
<dbReference type="EMBL" id="CM023485">
    <property type="protein sequence ID" value="KAH6930097.1"/>
    <property type="molecule type" value="Genomic_DNA"/>
</dbReference>